<organism evidence="2 3">
    <name type="scientific">Thelephora terrestris</name>
    <dbReference type="NCBI Taxonomy" id="56493"/>
    <lineage>
        <taxon>Eukaryota</taxon>
        <taxon>Fungi</taxon>
        <taxon>Dikarya</taxon>
        <taxon>Basidiomycota</taxon>
        <taxon>Agaricomycotina</taxon>
        <taxon>Agaricomycetes</taxon>
        <taxon>Thelephorales</taxon>
        <taxon>Thelephoraceae</taxon>
        <taxon>Thelephora</taxon>
    </lineage>
</organism>
<feature type="chain" id="PRO_5040212342" description="Secreted protein" evidence="1">
    <location>
        <begin position="22"/>
        <end position="128"/>
    </location>
</feature>
<evidence type="ECO:0000313" key="3">
    <source>
        <dbReference type="Proteomes" id="UP000736335"/>
    </source>
</evidence>
<protein>
    <recommendedName>
        <fullName evidence="4">Secreted protein</fullName>
    </recommendedName>
</protein>
<keyword evidence="3" id="KW-1185">Reference proteome</keyword>
<evidence type="ECO:0000313" key="2">
    <source>
        <dbReference type="EMBL" id="KAF9783484.1"/>
    </source>
</evidence>
<dbReference type="Proteomes" id="UP000736335">
    <property type="component" value="Unassembled WGS sequence"/>
</dbReference>
<reference evidence="2" key="1">
    <citation type="journal article" date="2020" name="Nat. Commun.">
        <title>Large-scale genome sequencing of mycorrhizal fungi provides insights into the early evolution of symbiotic traits.</title>
        <authorList>
            <person name="Miyauchi S."/>
            <person name="Kiss E."/>
            <person name="Kuo A."/>
            <person name="Drula E."/>
            <person name="Kohler A."/>
            <person name="Sanchez-Garcia M."/>
            <person name="Morin E."/>
            <person name="Andreopoulos B."/>
            <person name="Barry K.W."/>
            <person name="Bonito G."/>
            <person name="Buee M."/>
            <person name="Carver A."/>
            <person name="Chen C."/>
            <person name="Cichocki N."/>
            <person name="Clum A."/>
            <person name="Culley D."/>
            <person name="Crous P.W."/>
            <person name="Fauchery L."/>
            <person name="Girlanda M."/>
            <person name="Hayes R.D."/>
            <person name="Keri Z."/>
            <person name="LaButti K."/>
            <person name="Lipzen A."/>
            <person name="Lombard V."/>
            <person name="Magnuson J."/>
            <person name="Maillard F."/>
            <person name="Murat C."/>
            <person name="Nolan M."/>
            <person name="Ohm R.A."/>
            <person name="Pangilinan J."/>
            <person name="Pereira M.F."/>
            <person name="Perotto S."/>
            <person name="Peter M."/>
            <person name="Pfister S."/>
            <person name="Riley R."/>
            <person name="Sitrit Y."/>
            <person name="Stielow J.B."/>
            <person name="Szollosi G."/>
            <person name="Zifcakova L."/>
            <person name="Stursova M."/>
            <person name="Spatafora J.W."/>
            <person name="Tedersoo L."/>
            <person name="Vaario L.M."/>
            <person name="Yamada A."/>
            <person name="Yan M."/>
            <person name="Wang P."/>
            <person name="Xu J."/>
            <person name="Bruns T."/>
            <person name="Baldrian P."/>
            <person name="Vilgalys R."/>
            <person name="Dunand C."/>
            <person name="Henrissat B."/>
            <person name="Grigoriev I.V."/>
            <person name="Hibbett D."/>
            <person name="Nagy L.G."/>
            <person name="Martin F.M."/>
        </authorList>
    </citation>
    <scope>NUCLEOTIDE SEQUENCE</scope>
    <source>
        <strain evidence="2">UH-Tt-Lm1</strain>
    </source>
</reference>
<proteinExistence type="predicted"/>
<dbReference type="EMBL" id="WIUZ02000010">
    <property type="protein sequence ID" value="KAF9783484.1"/>
    <property type="molecule type" value="Genomic_DNA"/>
</dbReference>
<dbReference type="AlphaFoldDB" id="A0A9P6L5J6"/>
<name>A0A9P6L5J6_9AGAM</name>
<evidence type="ECO:0008006" key="4">
    <source>
        <dbReference type="Google" id="ProtNLM"/>
    </source>
</evidence>
<keyword evidence="1" id="KW-0732">Signal</keyword>
<reference evidence="2" key="2">
    <citation type="submission" date="2020-11" db="EMBL/GenBank/DDBJ databases">
        <authorList>
            <consortium name="DOE Joint Genome Institute"/>
            <person name="Kuo A."/>
            <person name="Miyauchi S."/>
            <person name="Kiss E."/>
            <person name="Drula E."/>
            <person name="Kohler A."/>
            <person name="Sanchez-Garcia M."/>
            <person name="Andreopoulos B."/>
            <person name="Barry K.W."/>
            <person name="Bonito G."/>
            <person name="Buee M."/>
            <person name="Carver A."/>
            <person name="Chen C."/>
            <person name="Cichocki N."/>
            <person name="Clum A."/>
            <person name="Culley D."/>
            <person name="Crous P.W."/>
            <person name="Fauchery L."/>
            <person name="Girlanda M."/>
            <person name="Hayes R."/>
            <person name="Keri Z."/>
            <person name="Labutti K."/>
            <person name="Lipzen A."/>
            <person name="Lombard V."/>
            <person name="Magnuson J."/>
            <person name="Maillard F."/>
            <person name="Morin E."/>
            <person name="Murat C."/>
            <person name="Nolan M."/>
            <person name="Ohm R."/>
            <person name="Pangilinan J."/>
            <person name="Pereira M."/>
            <person name="Perotto S."/>
            <person name="Peter M."/>
            <person name="Riley R."/>
            <person name="Sitrit Y."/>
            <person name="Stielow B."/>
            <person name="Szollosi G."/>
            <person name="Zifcakova L."/>
            <person name="Stursova M."/>
            <person name="Spatafora J.W."/>
            <person name="Tedersoo L."/>
            <person name="Vaario L.-M."/>
            <person name="Yamada A."/>
            <person name="Yan M."/>
            <person name="Wang P."/>
            <person name="Xu J."/>
            <person name="Bruns T."/>
            <person name="Baldrian P."/>
            <person name="Vilgalys R."/>
            <person name="Henrissat B."/>
            <person name="Grigoriev I.V."/>
            <person name="Hibbett D."/>
            <person name="Nagy L.G."/>
            <person name="Martin F.M."/>
        </authorList>
    </citation>
    <scope>NUCLEOTIDE SEQUENCE</scope>
    <source>
        <strain evidence="2">UH-Tt-Lm1</strain>
    </source>
</reference>
<comment type="caution">
    <text evidence="2">The sequence shown here is derived from an EMBL/GenBank/DDBJ whole genome shotgun (WGS) entry which is preliminary data.</text>
</comment>
<feature type="signal peptide" evidence="1">
    <location>
        <begin position="1"/>
        <end position="21"/>
    </location>
</feature>
<accession>A0A9P6L5J6</accession>
<evidence type="ECO:0000256" key="1">
    <source>
        <dbReference type="SAM" id="SignalP"/>
    </source>
</evidence>
<sequence length="128" mass="14241">MLCHLAVSLPAAFILCERSLAGTRNSMVETHGSIVGRRHRHRRRRKNDTTTLHFDLVTKVFLMPRAASLLTGRALCSVACSPVTTSSLQSLLVHLIWSFLLSDHCPPCGSIQRPSIPDPTVSRFVRPR</sequence>
<gene>
    <name evidence="2" type="ORF">BJ322DRAFT_1071180</name>
</gene>